<dbReference type="InterPro" id="IPR038704">
    <property type="entry name" value="YEAST_sf"/>
</dbReference>
<dbReference type="Proteomes" id="UP000887116">
    <property type="component" value="Unassembled WGS sequence"/>
</dbReference>
<reference evidence="4" key="1">
    <citation type="submission" date="2020-07" db="EMBL/GenBank/DDBJ databases">
        <title>Multicomponent nature underlies the extraordinary mechanical properties of spider dragline silk.</title>
        <authorList>
            <person name="Kono N."/>
            <person name="Nakamura H."/>
            <person name="Mori M."/>
            <person name="Yoshida Y."/>
            <person name="Ohtoshi R."/>
            <person name="Malay A.D."/>
            <person name="Moran D.A.P."/>
            <person name="Tomita M."/>
            <person name="Numata K."/>
            <person name="Arakawa K."/>
        </authorList>
    </citation>
    <scope>NUCLEOTIDE SEQUENCE</scope>
</reference>
<keyword evidence="5" id="KW-1185">Reference proteome</keyword>
<dbReference type="Gene3D" id="2.60.40.1970">
    <property type="entry name" value="YEATS domain"/>
    <property type="match status" value="1"/>
</dbReference>
<evidence type="ECO:0000313" key="4">
    <source>
        <dbReference type="EMBL" id="GFR05077.1"/>
    </source>
</evidence>
<evidence type="ECO:0000313" key="5">
    <source>
        <dbReference type="Proteomes" id="UP000887116"/>
    </source>
</evidence>
<evidence type="ECO:0000259" key="3">
    <source>
        <dbReference type="PROSITE" id="PS51037"/>
    </source>
</evidence>
<dbReference type="EMBL" id="BMAO01035664">
    <property type="protein sequence ID" value="GFR05077.1"/>
    <property type="molecule type" value="Genomic_DNA"/>
</dbReference>
<dbReference type="PROSITE" id="PS51037">
    <property type="entry name" value="YEATS"/>
    <property type="match status" value="1"/>
</dbReference>
<feature type="domain" description="YEATS" evidence="3">
    <location>
        <begin position="1"/>
        <end position="132"/>
    </location>
</feature>
<dbReference type="CDD" id="cd16906">
    <property type="entry name" value="YEATS_AF-9_like"/>
    <property type="match status" value="1"/>
</dbReference>
<comment type="caution">
    <text evidence="4">The sequence shown here is derived from an EMBL/GenBank/DDBJ whole genome shotgun (WGS) entry which is preliminary data.</text>
</comment>
<protein>
    <recommendedName>
        <fullName evidence="3">YEATS domain-containing protein</fullName>
    </recommendedName>
</protein>
<name>A0A8X6LE48_TRICU</name>
<dbReference type="PANTHER" id="PTHR47827">
    <property type="entry name" value="AHD DOMAIN-CONTAINING PROTEIN"/>
    <property type="match status" value="1"/>
</dbReference>
<organism evidence="4 5">
    <name type="scientific">Trichonephila clavata</name>
    <name type="common">Joro spider</name>
    <name type="synonym">Nephila clavata</name>
    <dbReference type="NCBI Taxonomy" id="2740835"/>
    <lineage>
        <taxon>Eukaryota</taxon>
        <taxon>Metazoa</taxon>
        <taxon>Ecdysozoa</taxon>
        <taxon>Arthropoda</taxon>
        <taxon>Chelicerata</taxon>
        <taxon>Arachnida</taxon>
        <taxon>Araneae</taxon>
        <taxon>Araneomorphae</taxon>
        <taxon>Entelegynae</taxon>
        <taxon>Araneoidea</taxon>
        <taxon>Nephilidae</taxon>
        <taxon>Trichonephila</taxon>
    </lineage>
</organism>
<dbReference type="InterPro" id="IPR055129">
    <property type="entry name" value="YEATS_dom"/>
</dbReference>
<gene>
    <name evidence="4" type="primary">Mllt3</name>
    <name evidence="4" type="ORF">TNCT_384791</name>
</gene>
<evidence type="ECO:0000256" key="1">
    <source>
        <dbReference type="ARBA" id="ARBA00023242"/>
    </source>
</evidence>
<accession>A0A8X6LE48</accession>
<dbReference type="GO" id="GO:0008023">
    <property type="term" value="C:transcription elongation factor complex"/>
    <property type="evidence" value="ECO:0007669"/>
    <property type="project" value="TreeGrafter"/>
</dbReference>
<keyword evidence="1 2" id="KW-0539">Nucleus</keyword>
<dbReference type="OrthoDB" id="10053467at2759"/>
<dbReference type="AlphaFoldDB" id="A0A8X6LE48"/>
<evidence type="ECO:0000256" key="2">
    <source>
        <dbReference type="PROSITE-ProRule" id="PRU00376"/>
    </source>
</evidence>
<dbReference type="GO" id="GO:0045893">
    <property type="term" value="P:positive regulation of DNA-templated transcription"/>
    <property type="evidence" value="ECO:0007669"/>
    <property type="project" value="TreeGrafter"/>
</dbReference>
<dbReference type="Pfam" id="PF03366">
    <property type="entry name" value="YEATS"/>
    <property type="match status" value="1"/>
</dbReference>
<proteinExistence type="predicted"/>
<sequence>MSVVVKIELGHNAIEKDKPTKEGYTHDWNVFVRGPNGCAIEHFIEKVVFHLHESFPKPKRVKKEPPYSVAESGYAGFTMPIDVYFRTKEEPKKVKYIYDLYLRVGHAVNNIRLEKLTFQNPLEDFRKKLLLAGGVNILNYAFPLYSEMHYLPLGPIFTKNA</sequence>
<dbReference type="InterPro" id="IPR052790">
    <property type="entry name" value="YEATS_domain"/>
</dbReference>
<dbReference type="GO" id="GO:0003682">
    <property type="term" value="F:chromatin binding"/>
    <property type="evidence" value="ECO:0007669"/>
    <property type="project" value="TreeGrafter"/>
</dbReference>
<comment type="subcellular location">
    <subcellularLocation>
        <location evidence="2">Nucleus</location>
    </subcellularLocation>
</comment>
<dbReference type="PANTHER" id="PTHR47827:SF3">
    <property type="entry name" value="AF-9 ANC1 HOMOLOGY DOMAIN-CONTAINING PROTEIN"/>
    <property type="match status" value="1"/>
</dbReference>